<keyword evidence="2" id="KW-0723">Serine/threonine-protein kinase</keyword>
<dbReference type="OrthoDB" id="248923at2759"/>
<comment type="caution">
    <text evidence="10">The sequence shown here is derived from an EMBL/GenBank/DDBJ whole genome shotgun (WGS) entry which is preliminary data.</text>
</comment>
<comment type="catalytic activity">
    <reaction evidence="8">
        <text>L-seryl-[protein] + ATP = O-phospho-L-seryl-[protein] + ADP + H(+)</text>
        <dbReference type="Rhea" id="RHEA:17989"/>
        <dbReference type="Rhea" id="RHEA-COMP:9863"/>
        <dbReference type="Rhea" id="RHEA-COMP:11604"/>
        <dbReference type="ChEBI" id="CHEBI:15378"/>
        <dbReference type="ChEBI" id="CHEBI:29999"/>
        <dbReference type="ChEBI" id="CHEBI:30616"/>
        <dbReference type="ChEBI" id="CHEBI:83421"/>
        <dbReference type="ChEBI" id="CHEBI:456216"/>
        <dbReference type="EC" id="2.7.11.1"/>
    </reaction>
</comment>
<protein>
    <recommendedName>
        <fullName evidence="1">non-specific serine/threonine protein kinase</fullName>
        <ecNumber evidence="1">2.7.11.1</ecNumber>
    </recommendedName>
</protein>
<keyword evidence="4" id="KW-0547">Nucleotide-binding</keyword>
<dbReference type="InterPro" id="IPR008271">
    <property type="entry name" value="Ser/Thr_kinase_AS"/>
</dbReference>
<evidence type="ECO:0000313" key="11">
    <source>
        <dbReference type="Proteomes" id="UP000236319"/>
    </source>
</evidence>
<dbReference type="PROSITE" id="PS50011">
    <property type="entry name" value="PROTEIN_KINASE_DOM"/>
    <property type="match status" value="1"/>
</dbReference>
<dbReference type="InterPro" id="IPR051131">
    <property type="entry name" value="NEK_Ser/Thr_kinase_NIMA"/>
</dbReference>
<dbReference type="PROSITE" id="PS00108">
    <property type="entry name" value="PROTEIN_KINASE_ST"/>
    <property type="match status" value="1"/>
</dbReference>
<dbReference type="Proteomes" id="UP000236319">
    <property type="component" value="Unassembled WGS sequence"/>
</dbReference>
<dbReference type="SUPFAM" id="SSF56112">
    <property type="entry name" value="Protein kinase-like (PK-like)"/>
    <property type="match status" value="1"/>
</dbReference>
<dbReference type="Gene3D" id="1.10.510.10">
    <property type="entry name" value="Transferase(Phosphotransferase) domain 1"/>
    <property type="match status" value="2"/>
</dbReference>
<keyword evidence="3" id="KW-0808">Transferase</keyword>
<dbReference type="InterPro" id="IPR011009">
    <property type="entry name" value="Kinase-like_dom_sf"/>
</dbReference>
<dbReference type="InterPro" id="IPR000719">
    <property type="entry name" value="Prot_kinase_dom"/>
</dbReference>
<evidence type="ECO:0000259" key="9">
    <source>
        <dbReference type="PROSITE" id="PS50011"/>
    </source>
</evidence>
<keyword evidence="5" id="KW-0418">Kinase</keyword>
<keyword evidence="11" id="KW-1185">Reference proteome</keyword>
<sequence>MLRDYAHGCTCRICRREFRVVRPIEGGANGKIHLARFVGVRSNFDLEVILKSIPVGDVSNISVTQEECRKLLSLNHRYVMKYYDDFIHREWGWNPLSRATLYCVIVTEFCERGSLADLIEQEYETFTEEYIVTLFKKIAKALKYIHDHSVIHRDIKSPNIMLKANNVVRLGDFGLSDTFATKRSRRLACRANILEIAAKTKVTANRRTKVSVGYSDEGSPSSASIMTRNQNMDGDVEGLATPKSEAFSTYNNSGDVSSTNTSVGEGLHTDDETSYEMSDWVSPFSSGDLDESIETAAEDTEVPNSRTNTANCRHEKAHSTLAFYEEGSSNQRPVGTHCYMAPESIQKCVYGRAGDIWALGCVLLEMCSGVFMWELSYNLGECPENVPILVSQLPPMISRSTRALISSMLSVDPKLRPSAAQILKSPAVKGVTPNLATQDSTCVRV</sequence>
<dbReference type="GO" id="GO:0004674">
    <property type="term" value="F:protein serine/threonine kinase activity"/>
    <property type="evidence" value="ECO:0007669"/>
    <property type="project" value="UniProtKB-KW"/>
</dbReference>
<accession>A0A2H6KA09</accession>
<evidence type="ECO:0000256" key="2">
    <source>
        <dbReference type="ARBA" id="ARBA00022527"/>
    </source>
</evidence>
<evidence type="ECO:0000256" key="6">
    <source>
        <dbReference type="ARBA" id="ARBA00022840"/>
    </source>
</evidence>
<name>A0A2H6KA09_9APIC</name>
<feature type="domain" description="Protein kinase" evidence="9">
    <location>
        <begin position="18"/>
        <end position="428"/>
    </location>
</feature>
<proteinExistence type="predicted"/>
<evidence type="ECO:0000256" key="1">
    <source>
        <dbReference type="ARBA" id="ARBA00012513"/>
    </source>
</evidence>
<dbReference type="VEuPathDB" id="PiroplasmaDB:BOVATA_013240"/>
<dbReference type="EMBL" id="BDSA01000001">
    <property type="protein sequence ID" value="GBE59831.1"/>
    <property type="molecule type" value="Genomic_DNA"/>
</dbReference>
<reference evidence="10 11" key="1">
    <citation type="journal article" date="2017" name="BMC Genomics">
        <title>Whole-genome assembly of Babesia ovata and comparative genomics between closely related pathogens.</title>
        <authorList>
            <person name="Yamagishi J."/>
            <person name="Asada M."/>
            <person name="Hakimi H."/>
            <person name="Tanaka T.Q."/>
            <person name="Sugimoto C."/>
            <person name="Kawazu S."/>
        </authorList>
    </citation>
    <scope>NUCLEOTIDE SEQUENCE [LARGE SCALE GENOMIC DNA]</scope>
    <source>
        <strain evidence="10 11">Miyake</strain>
    </source>
</reference>
<dbReference type="PANTHER" id="PTHR44899:SF3">
    <property type="entry name" value="SERINE_THREONINE-PROTEIN KINASE NEK1"/>
    <property type="match status" value="1"/>
</dbReference>
<organism evidence="10 11">
    <name type="scientific">Babesia ovata</name>
    <dbReference type="NCBI Taxonomy" id="189622"/>
    <lineage>
        <taxon>Eukaryota</taxon>
        <taxon>Sar</taxon>
        <taxon>Alveolata</taxon>
        <taxon>Apicomplexa</taxon>
        <taxon>Aconoidasida</taxon>
        <taxon>Piroplasmida</taxon>
        <taxon>Babesiidae</taxon>
        <taxon>Babesia</taxon>
    </lineage>
</organism>
<dbReference type="PANTHER" id="PTHR44899">
    <property type="entry name" value="CAMK FAMILY PROTEIN KINASE"/>
    <property type="match status" value="1"/>
</dbReference>
<evidence type="ECO:0000256" key="7">
    <source>
        <dbReference type="ARBA" id="ARBA00047899"/>
    </source>
</evidence>
<keyword evidence="6" id="KW-0067">ATP-binding</keyword>
<comment type="catalytic activity">
    <reaction evidence="7">
        <text>L-threonyl-[protein] + ATP = O-phospho-L-threonyl-[protein] + ADP + H(+)</text>
        <dbReference type="Rhea" id="RHEA:46608"/>
        <dbReference type="Rhea" id="RHEA-COMP:11060"/>
        <dbReference type="Rhea" id="RHEA-COMP:11605"/>
        <dbReference type="ChEBI" id="CHEBI:15378"/>
        <dbReference type="ChEBI" id="CHEBI:30013"/>
        <dbReference type="ChEBI" id="CHEBI:30616"/>
        <dbReference type="ChEBI" id="CHEBI:61977"/>
        <dbReference type="ChEBI" id="CHEBI:456216"/>
        <dbReference type="EC" id="2.7.11.1"/>
    </reaction>
</comment>
<dbReference type="SMART" id="SM00220">
    <property type="entry name" value="S_TKc"/>
    <property type="match status" value="1"/>
</dbReference>
<dbReference type="EC" id="2.7.11.1" evidence="1"/>
<dbReference type="AlphaFoldDB" id="A0A2H6KA09"/>
<gene>
    <name evidence="10" type="ORF">BOVATA_013240</name>
</gene>
<evidence type="ECO:0000256" key="8">
    <source>
        <dbReference type="ARBA" id="ARBA00048679"/>
    </source>
</evidence>
<evidence type="ECO:0000313" key="10">
    <source>
        <dbReference type="EMBL" id="GBE59831.1"/>
    </source>
</evidence>
<dbReference type="GeneID" id="39873601"/>
<dbReference type="RefSeq" id="XP_028866074.1">
    <property type="nucleotide sequence ID" value="XM_029010241.1"/>
</dbReference>
<dbReference type="Pfam" id="PF00069">
    <property type="entry name" value="Pkinase"/>
    <property type="match status" value="2"/>
</dbReference>
<dbReference type="GO" id="GO:0005524">
    <property type="term" value="F:ATP binding"/>
    <property type="evidence" value="ECO:0007669"/>
    <property type="project" value="UniProtKB-KW"/>
</dbReference>
<evidence type="ECO:0000256" key="5">
    <source>
        <dbReference type="ARBA" id="ARBA00022777"/>
    </source>
</evidence>
<evidence type="ECO:0000256" key="4">
    <source>
        <dbReference type="ARBA" id="ARBA00022741"/>
    </source>
</evidence>
<evidence type="ECO:0000256" key="3">
    <source>
        <dbReference type="ARBA" id="ARBA00022679"/>
    </source>
</evidence>